<dbReference type="EMBL" id="ML208586">
    <property type="protein sequence ID" value="TFK62374.1"/>
    <property type="molecule type" value="Genomic_DNA"/>
</dbReference>
<gene>
    <name evidence="1" type="ORF">BDN72DRAFT_393070</name>
</gene>
<keyword evidence="2" id="KW-1185">Reference proteome</keyword>
<accession>A0ACD3AAM3</accession>
<evidence type="ECO:0000313" key="1">
    <source>
        <dbReference type="EMBL" id="TFK62374.1"/>
    </source>
</evidence>
<organism evidence="1 2">
    <name type="scientific">Pluteus cervinus</name>
    <dbReference type="NCBI Taxonomy" id="181527"/>
    <lineage>
        <taxon>Eukaryota</taxon>
        <taxon>Fungi</taxon>
        <taxon>Dikarya</taxon>
        <taxon>Basidiomycota</taxon>
        <taxon>Agaricomycotina</taxon>
        <taxon>Agaricomycetes</taxon>
        <taxon>Agaricomycetidae</taxon>
        <taxon>Agaricales</taxon>
        <taxon>Pluteineae</taxon>
        <taxon>Pluteaceae</taxon>
        <taxon>Pluteus</taxon>
    </lineage>
</organism>
<name>A0ACD3AAM3_9AGAR</name>
<dbReference type="Proteomes" id="UP000308600">
    <property type="component" value="Unassembled WGS sequence"/>
</dbReference>
<protein>
    <submittedName>
        <fullName evidence="1">Polyketide synthase</fullName>
    </submittedName>
</protein>
<reference evidence="1 2" key="1">
    <citation type="journal article" date="2019" name="Nat. Ecol. Evol.">
        <title>Megaphylogeny resolves global patterns of mushroom evolution.</title>
        <authorList>
            <person name="Varga T."/>
            <person name="Krizsan K."/>
            <person name="Foldi C."/>
            <person name="Dima B."/>
            <person name="Sanchez-Garcia M."/>
            <person name="Sanchez-Ramirez S."/>
            <person name="Szollosi G.J."/>
            <person name="Szarkandi J.G."/>
            <person name="Papp V."/>
            <person name="Albert L."/>
            <person name="Andreopoulos W."/>
            <person name="Angelini C."/>
            <person name="Antonin V."/>
            <person name="Barry K.W."/>
            <person name="Bougher N.L."/>
            <person name="Buchanan P."/>
            <person name="Buyck B."/>
            <person name="Bense V."/>
            <person name="Catcheside P."/>
            <person name="Chovatia M."/>
            <person name="Cooper J."/>
            <person name="Damon W."/>
            <person name="Desjardin D."/>
            <person name="Finy P."/>
            <person name="Geml J."/>
            <person name="Haridas S."/>
            <person name="Hughes K."/>
            <person name="Justo A."/>
            <person name="Karasinski D."/>
            <person name="Kautmanova I."/>
            <person name="Kiss B."/>
            <person name="Kocsube S."/>
            <person name="Kotiranta H."/>
            <person name="LaButti K.M."/>
            <person name="Lechner B.E."/>
            <person name="Liimatainen K."/>
            <person name="Lipzen A."/>
            <person name="Lukacs Z."/>
            <person name="Mihaltcheva S."/>
            <person name="Morgado L.N."/>
            <person name="Niskanen T."/>
            <person name="Noordeloos M.E."/>
            <person name="Ohm R.A."/>
            <person name="Ortiz-Santana B."/>
            <person name="Ovrebo C."/>
            <person name="Racz N."/>
            <person name="Riley R."/>
            <person name="Savchenko A."/>
            <person name="Shiryaev A."/>
            <person name="Soop K."/>
            <person name="Spirin V."/>
            <person name="Szebenyi C."/>
            <person name="Tomsovsky M."/>
            <person name="Tulloss R.E."/>
            <person name="Uehling J."/>
            <person name="Grigoriev I.V."/>
            <person name="Vagvolgyi C."/>
            <person name="Papp T."/>
            <person name="Martin F.M."/>
            <person name="Miettinen O."/>
            <person name="Hibbett D.S."/>
            <person name="Nagy L.G."/>
        </authorList>
    </citation>
    <scope>NUCLEOTIDE SEQUENCE [LARGE SCALE GENOMIC DNA]</scope>
    <source>
        <strain evidence="1 2">NL-1719</strain>
    </source>
</reference>
<sequence length="2134" mass="231121">MGTTVTPSLNIPVFAGHGTSATQSADTFQQALQDASTTSGSMLLSACLEAFHKELQSLSPSEITHLNIDLSHFRERDSLLRVPTSPTLSSTYLHNPIISASSLFLIQTLRYLAFVETEGAKTRSSSAFSDVLQSHFSHGMGILGFSSGILPACVVSTSLSAIAFVSHAVEVYRFAIWLGIRTHQYRLRELAKSSLPSDSPSPWSLVFSGMSEDEATRAITSFAKENPSASLYVTAVLGEDCVTISGHPSTLSAFAETSQFPFITTTVDTLYHSPIHVLTLRKQVLADVVRRGIHFPNTSEVVIPLRSSYTGSLISSAEPSELIDLVVDMLLTQPVHWARVLKRLVGEIPEGRVVSLWNFGPGAGFVRQTERAFPRGAATVIDFTSPSNAAGTNFQPKQEPIAIIGMAANVPGASDVSKLWQLLDNGVNTISEIPGHRFDVSFYNSGENPKRTMKAHTGNFVDGVEQFDNKFFKISPREAKSMDPQQRILLHVAYEALEDAGYVPNSTSTFNPETFGCYVGVATHDYLQNLRDEIDVYYSTGTLKAFLSGRISYAMQLSGPSVVIDTACSSSTVAVYQGARALMNRDCNAALVGGVNVISSPDMYLGLDRAHFLSPTGQCKAFDASADGYSRSEGCVMFVLKRLSDAIAEGDNVLGVIRGIEVNQSGLAHSITHPHSPTQATLFKQLLANSGIEPTRVNVVEAHGTGTQAGDPNELQSIRQVLGAGRTRENPLHITSIKANIGHLEAASGAAGLAKLLLMMRHRSIPPQISLKTLNPAIAPLDSDHTAIDTVRTPWTPSHPGKPRIALLNNFGAAGSNTTLLLEEYPKTLLPTPPENQPPYCLFSLSAKDADAAERLRSRYLDWLREEDTQSIPFVDIAYTSVARRQIYDYKVSCVARDVVELREKLEKATVVKSDEEDSRVVFVFSGQGGQYIGMGRELYESSPIFRRAVDECESLLKSAGYPGVLAIISPSQGSSLSELEEFEAYQAAIFTLQYALMELWSSWGVKPVGVVGHSLGEYAALLAAGVVSLQDALSIVAYRARLMVTKCQLRASGMLAVNLGSGSVKDVLSSDSQFSSVTVACYNSPQDCVLSGPVGVLQTLKGYLSSSLKCKSALLTVPFGYHSSAMDPLLEDLTAFCARIPLRSPRIPIVSDVLGCVVHPGDNTTFTPQYFAQHCRLPVQFDRGVQGLARLPSIASAHAWVELGPTASMVPMLRANPSVATCATMSSLRRKQDVWQTLSTCLSDLFVMGVRLNWRQVFAHHNQVSCASLPSYPFAKSPFWVDYKESSVVEGHGEHVESEPSPALTGYSLLRSWVQHPDSENGFVSKFEIPVAPLADLIQGHQVGGVALCPASVYIEQVLAGLSCARRYLGIVDEAVPALKDIRFSKPLVYDANHPRRMLITIALDNDEGSFTICSEKVGENDVDELVHVQGRYRIQAVSHTTSKFSRAQPGIARHIANISKPRTTDQVEVLSTRTVYDIIFPRVVEYSKSYQSVQKLFLDPEGGEGYAQVQLPATATDGDYIVHPTFVDTLLHVAGFIANTQGSVQDAFICSEVGTVRLLPELIDKNATYSVHCNLSWFPEEGATIAEAYAMETTGKKRIVAHLKGMSFRRVRLASLKNALLHQTHKPLNIVAPPPSPAIARVSSLVFESTPKSDKPTPQTLEVVSQVISTACGVPATSITGTTSLDALGVDSLLSIEIHAQLMSTFPSLTLSSFINCRTILDVVNLVGKPGASSPKPRPRSFISSVSTPRTLVADLPDMISSPVDSYLHVKEILASVLDVPPIDIKDDADFEDLGLDSLTSIEALNALRVQLGLQLPSDVFVRYKTSSSLQDFISSQISSPYSNKLAALQEEDLPVQPLGPSCAVLPPDLRLSEMLHLSPVPVPLQMAPPHSRASSPLFLIHDGSGLVTHYNRLLSVSRAVYGIPNPNFLTSEKWSSLQSMAERYARHIAGISRGPVILGGWSFGGVAAYEITRQLHLLGVKVKGLLLIDSPSPTNHVPLSRELIMSAVGLSNPSNGAPLKAEIAELVSKQFASNASLLGDYRPQSKGLPAPPIVMLRSKEGFNPANVAGVPRWLSDRHDPDIIVKGWKALNPSVPIKVHDIPGHHFQALQPSNMPSVSQLISESCAHFDSL</sequence>
<evidence type="ECO:0000313" key="2">
    <source>
        <dbReference type="Proteomes" id="UP000308600"/>
    </source>
</evidence>
<proteinExistence type="predicted"/>